<dbReference type="PROSITE" id="PS00028">
    <property type="entry name" value="ZINC_FINGER_C2H2_1"/>
    <property type="match status" value="6"/>
</dbReference>
<feature type="domain" description="C2H2-type" evidence="9">
    <location>
        <begin position="505"/>
        <end position="532"/>
    </location>
</feature>
<evidence type="ECO:0000256" key="1">
    <source>
        <dbReference type="ARBA" id="ARBA00022723"/>
    </source>
</evidence>
<feature type="compositionally biased region" description="Polar residues" evidence="8">
    <location>
        <begin position="307"/>
        <end position="318"/>
    </location>
</feature>
<evidence type="ECO:0000259" key="9">
    <source>
        <dbReference type="PROSITE" id="PS50157"/>
    </source>
</evidence>
<evidence type="ECO:0000256" key="8">
    <source>
        <dbReference type="SAM" id="MobiDB-lite"/>
    </source>
</evidence>
<proteinExistence type="predicted"/>
<evidence type="ECO:0000256" key="6">
    <source>
        <dbReference type="ARBA" id="ARBA00023163"/>
    </source>
</evidence>
<feature type="domain" description="C2H2-type" evidence="9">
    <location>
        <begin position="533"/>
        <end position="559"/>
    </location>
</feature>
<accession>A0AA90SWH2</accession>
<dbReference type="EMBL" id="JASXSV010000001">
    <property type="protein sequence ID" value="MDP0587698.1"/>
    <property type="molecule type" value="Genomic_DNA"/>
</dbReference>
<gene>
    <name evidence="10" type="ORF">QS748_00170</name>
</gene>
<evidence type="ECO:0000256" key="3">
    <source>
        <dbReference type="ARBA" id="ARBA00022771"/>
    </source>
</evidence>
<feature type="domain" description="C2H2-type" evidence="9">
    <location>
        <begin position="389"/>
        <end position="418"/>
    </location>
</feature>
<dbReference type="InterPro" id="IPR036236">
    <property type="entry name" value="Znf_C2H2_sf"/>
</dbReference>
<sequence length="559" mass="63167">MILLFILNLYTYRLNVSTMVKGVILFYCLLTSLLIKAAPDDNISKNINIDKEEEKWVFMLMPQSVALRRKENTCCIAMVHKTIPLVISANKKITSLLIYLQDNDIEEIPNINDYQSFLLWSTNNLSGVDANNFLCTLNSDKKTYDRALVVIFTINENDNTLDFRIEQIELNSTVHNNDILRNDSGNVLGILNQLFASCKHMRFASKKNSHINNKYCDKTPDTAMSSNNTNDDLCPDISTQLFSLLEYRKDTSGNSDDINHEDDYELPNIKMLLGVLEPDTYSSDVSLFHKDKGAGARAGVGIGIDPENNSGKSPEIQNRKNISPLGVVISGATNELLYKNVNKTHSLGEHENIFASTVSECEKPDDTKYSEKKSTNAPCAATHSKERPHRCSWVGCNMDFAQKSNLKRHYKIHTGEGAFHCLECNKTFIQKNHFIQHMNIHTKEQPACCKTCNKTFFSEDILNKHTLIHTGGRPFKCPCNGCDSAFITKGGLDQHSKTHSGERPFPCPMCNKKLKSKRNLIGHISIHTGDNKFKCHLCSNAYYSNGPLQYHIKSKHKER</sequence>
<name>A0AA90SWH2_9GAMM</name>
<feature type="domain" description="C2H2-type" evidence="9">
    <location>
        <begin position="447"/>
        <end position="474"/>
    </location>
</feature>
<dbReference type="FunFam" id="3.30.160.60:FF:000125">
    <property type="entry name" value="Putative zinc finger protein 143"/>
    <property type="match status" value="2"/>
</dbReference>
<dbReference type="Gene3D" id="3.30.160.60">
    <property type="entry name" value="Classic Zinc Finger"/>
    <property type="match status" value="5"/>
</dbReference>
<dbReference type="AlphaFoldDB" id="A0AA90SWH2"/>
<dbReference type="SMART" id="SM00355">
    <property type="entry name" value="ZnF_C2H2"/>
    <property type="match status" value="6"/>
</dbReference>
<dbReference type="InterPro" id="IPR050636">
    <property type="entry name" value="C2H2-ZF_domain-containing"/>
</dbReference>
<keyword evidence="1" id="KW-0479">Metal-binding</keyword>
<dbReference type="InterPro" id="IPR013087">
    <property type="entry name" value="Znf_C2H2_type"/>
</dbReference>
<dbReference type="PANTHER" id="PTHR47772:SF13">
    <property type="entry name" value="GASTRULA ZINC FINGER PROTEIN XLCGF49.1-LIKE-RELATED"/>
    <property type="match status" value="1"/>
</dbReference>
<evidence type="ECO:0000256" key="2">
    <source>
        <dbReference type="ARBA" id="ARBA00022737"/>
    </source>
</evidence>
<feature type="domain" description="C2H2-type" evidence="9">
    <location>
        <begin position="419"/>
        <end position="446"/>
    </location>
</feature>
<dbReference type="FunFam" id="3.30.160.60:FF:000065">
    <property type="entry name" value="B-cell CLL/lymphoma 6, member B"/>
    <property type="match status" value="1"/>
</dbReference>
<evidence type="ECO:0000313" key="11">
    <source>
        <dbReference type="Proteomes" id="UP001178148"/>
    </source>
</evidence>
<dbReference type="PROSITE" id="PS50157">
    <property type="entry name" value="ZINC_FINGER_C2H2_2"/>
    <property type="match status" value="6"/>
</dbReference>
<protein>
    <submittedName>
        <fullName evidence="10">C2H2-type zinc finger protein</fullName>
    </submittedName>
</protein>
<keyword evidence="3 7" id="KW-0863">Zinc-finger</keyword>
<reference evidence="10 11" key="1">
    <citation type="journal article" date="2023" name="bioRxiv">
        <title>An intranuclear bacterial parasite of deep-sea mussels expresses apoptosis inhibitors acquired from its host.</title>
        <authorList>
            <person name="Gonzalez Porras M.A."/>
            <person name="Assie A."/>
            <person name="Tietjen M."/>
            <person name="Violette M."/>
            <person name="Kleiner M."/>
            <person name="Gruber-Vodicka H."/>
            <person name="Dubilier N."/>
            <person name="Leisch N."/>
        </authorList>
    </citation>
    <scope>NUCLEOTIDE SEQUENCE [LARGE SCALE GENOMIC DNA]</scope>
    <source>
        <strain evidence="10">IAP13</strain>
    </source>
</reference>
<keyword evidence="2" id="KW-0677">Repeat</keyword>
<keyword evidence="5" id="KW-0805">Transcription regulation</keyword>
<dbReference type="SUPFAM" id="SSF57667">
    <property type="entry name" value="beta-beta-alpha zinc fingers"/>
    <property type="match status" value="3"/>
</dbReference>
<dbReference type="Pfam" id="PF00096">
    <property type="entry name" value="zf-C2H2"/>
    <property type="match status" value="3"/>
</dbReference>
<evidence type="ECO:0000313" key="10">
    <source>
        <dbReference type="EMBL" id="MDP0587698.1"/>
    </source>
</evidence>
<evidence type="ECO:0000256" key="4">
    <source>
        <dbReference type="ARBA" id="ARBA00022833"/>
    </source>
</evidence>
<evidence type="ECO:0000256" key="7">
    <source>
        <dbReference type="PROSITE-ProRule" id="PRU00042"/>
    </source>
</evidence>
<dbReference type="GO" id="GO:0008270">
    <property type="term" value="F:zinc ion binding"/>
    <property type="evidence" value="ECO:0007669"/>
    <property type="project" value="UniProtKB-KW"/>
</dbReference>
<dbReference type="Proteomes" id="UP001178148">
    <property type="component" value="Unassembled WGS sequence"/>
</dbReference>
<keyword evidence="6" id="KW-0804">Transcription</keyword>
<feature type="region of interest" description="Disordered" evidence="8">
    <location>
        <begin position="299"/>
        <end position="318"/>
    </location>
</feature>
<organism evidence="10 11">
    <name type="scientific">Candidatus Endonucleibacter bathymodioli</name>
    <dbReference type="NCBI Taxonomy" id="539814"/>
    <lineage>
        <taxon>Bacteria</taxon>
        <taxon>Pseudomonadati</taxon>
        <taxon>Pseudomonadota</taxon>
        <taxon>Gammaproteobacteria</taxon>
        <taxon>Oceanospirillales</taxon>
        <taxon>Endozoicomonadaceae</taxon>
        <taxon>Candidatus Endonucleibacter</taxon>
    </lineage>
</organism>
<dbReference type="FunFam" id="3.30.160.60:FF:000870">
    <property type="entry name" value="zinc finger protein 197 isoform X1"/>
    <property type="match status" value="1"/>
</dbReference>
<comment type="caution">
    <text evidence="10">The sequence shown here is derived from an EMBL/GenBank/DDBJ whole genome shotgun (WGS) entry which is preliminary data.</text>
</comment>
<evidence type="ECO:0000256" key="5">
    <source>
        <dbReference type="ARBA" id="ARBA00023015"/>
    </source>
</evidence>
<keyword evidence="4" id="KW-0862">Zinc</keyword>
<dbReference type="PANTHER" id="PTHR47772">
    <property type="entry name" value="ZINC FINGER PROTEIN 200"/>
    <property type="match status" value="1"/>
</dbReference>
<keyword evidence="11" id="KW-1185">Reference proteome</keyword>
<feature type="domain" description="C2H2-type" evidence="9">
    <location>
        <begin position="475"/>
        <end position="504"/>
    </location>
</feature>